<dbReference type="Pfam" id="PF04214">
    <property type="entry name" value="DUF411"/>
    <property type="match status" value="1"/>
</dbReference>
<dbReference type="RefSeq" id="WP_406855432.1">
    <property type="nucleotide sequence ID" value="NZ_CP157484.1"/>
</dbReference>
<accession>A0AAU7JDZ0</accession>
<dbReference type="EMBL" id="CP157484">
    <property type="protein sequence ID" value="XBO38593.1"/>
    <property type="molecule type" value="Genomic_DNA"/>
</dbReference>
<name>A0AAU7JDZ0_9HYPH</name>
<gene>
    <name evidence="1" type="ORF">ABEG18_23330</name>
</gene>
<sequence>MQTVKQRLGVPDDLASCHTGQVESYVLEGHVPPEAVKRLLAERPAGKGLAVAGMPVGSPGMEVAGAAADAYDVILFGGESPQVFARYRGPNAL</sequence>
<organism evidence="1">
    <name type="scientific">Alsobacter sp. KACC 23698</name>
    <dbReference type="NCBI Taxonomy" id="3149229"/>
    <lineage>
        <taxon>Bacteria</taxon>
        <taxon>Pseudomonadati</taxon>
        <taxon>Pseudomonadota</taxon>
        <taxon>Alphaproteobacteria</taxon>
        <taxon>Hyphomicrobiales</taxon>
        <taxon>Alsobacteraceae</taxon>
        <taxon>Alsobacter</taxon>
    </lineage>
</organism>
<dbReference type="AlphaFoldDB" id="A0AAU7JDZ0"/>
<proteinExistence type="predicted"/>
<dbReference type="InterPro" id="IPR007332">
    <property type="entry name" value="DUF411"/>
</dbReference>
<protein>
    <submittedName>
        <fullName evidence="1">DUF411 domain-containing protein</fullName>
    </submittedName>
</protein>
<reference evidence="1" key="1">
    <citation type="submission" date="2024-05" db="EMBL/GenBank/DDBJ databases">
        <authorList>
            <person name="Kim S."/>
            <person name="Heo J."/>
            <person name="Choi H."/>
            <person name="Choi Y."/>
            <person name="Kwon S.-W."/>
            <person name="Kim Y."/>
        </authorList>
    </citation>
    <scope>NUCLEOTIDE SEQUENCE</scope>
    <source>
        <strain evidence="1">KACC 23698</strain>
    </source>
</reference>
<evidence type="ECO:0000313" key="1">
    <source>
        <dbReference type="EMBL" id="XBO38593.1"/>
    </source>
</evidence>